<accession>A0AAN6QFC7</accession>
<sequence length="164" mass="17328">AEVLAYEAPDLDLGFNSDSTSRPQQQPPTPPLRIGVYNSSTREWLSPTSVVSASNFAKGYAPHFVLTVDDDDGQPGEDGGAFNKILGVTCRGVRIDAGQTRDFGPQAVVLRAGKGAQPALGKPVILSLEGKRRGPGGEGEEKSFLQKYWWAIAIGAFLLLSGGG</sequence>
<evidence type="ECO:0000313" key="2">
    <source>
        <dbReference type="EMBL" id="KAK4107165.1"/>
    </source>
</evidence>
<dbReference type="RefSeq" id="XP_064664735.1">
    <property type="nucleotide sequence ID" value="XM_064810546.1"/>
</dbReference>
<evidence type="ECO:0000256" key="1">
    <source>
        <dbReference type="SAM" id="MobiDB-lite"/>
    </source>
</evidence>
<reference evidence="2" key="2">
    <citation type="submission" date="2023-05" db="EMBL/GenBank/DDBJ databases">
        <authorList>
            <consortium name="Lawrence Berkeley National Laboratory"/>
            <person name="Steindorff A."/>
            <person name="Hensen N."/>
            <person name="Bonometti L."/>
            <person name="Westerberg I."/>
            <person name="Brannstrom I.O."/>
            <person name="Guillou S."/>
            <person name="Cros-Aarteil S."/>
            <person name="Calhoun S."/>
            <person name="Haridas S."/>
            <person name="Kuo A."/>
            <person name="Mondo S."/>
            <person name="Pangilinan J."/>
            <person name="Riley R."/>
            <person name="Labutti K."/>
            <person name="Andreopoulos B."/>
            <person name="Lipzen A."/>
            <person name="Chen C."/>
            <person name="Yanf M."/>
            <person name="Daum C."/>
            <person name="Ng V."/>
            <person name="Clum A."/>
            <person name="Ohm R."/>
            <person name="Martin F."/>
            <person name="Silar P."/>
            <person name="Natvig D."/>
            <person name="Lalanne C."/>
            <person name="Gautier V."/>
            <person name="Ament-Velasquez S.L."/>
            <person name="Kruys A."/>
            <person name="Hutchinson M.I."/>
            <person name="Powell A.J."/>
            <person name="Barry K."/>
            <person name="Miller A.N."/>
            <person name="Grigoriev I.V."/>
            <person name="Debuchy R."/>
            <person name="Gladieux P."/>
            <person name="Thoren M.H."/>
            <person name="Johannesson H."/>
        </authorList>
    </citation>
    <scope>NUCLEOTIDE SEQUENCE</scope>
    <source>
        <strain evidence="2">CBS 508.74</strain>
    </source>
</reference>
<feature type="non-terminal residue" evidence="2">
    <location>
        <position position="164"/>
    </location>
</feature>
<comment type="caution">
    <text evidence="2">The sequence shown here is derived from an EMBL/GenBank/DDBJ whole genome shotgun (WGS) entry which is preliminary data.</text>
</comment>
<dbReference type="EMBL" id="MU853380">
    <property type="protein sequence ID" value="KAK4107165.1"/>
    <property type="molecule type" value="Genomic_DNA"/>
</dbReference>
<feature type="non-terminal residue" evidence="2">
    <location>
        <position position="1"/>
    </location>
</feature>
<reference evidence="2" key="1">
    <citation type="journal article" date="2023" name="Mol. Phylogenet. Evol.">
        <title>Genome-scale phylogeny and comparative genomics of the fungal order Sordariales.</title>
        <authorList>
            <person name="Hensen N."/>
            <person name="Bonometti L."/>
            <person name="Westerberg I."/>
            <person name="Brannstrom I.O."/>
            <person name="Guillou S."/>
            <person name="Cros-Aarteil S."/>
            <person name="Calhoun S."/>
            <person name="Haridas S."/>
            <person name="Kuo A."/>
            <person name="Mondo S."/>
            <person name="Pangilinan J."/>
            <person name="Riley R."/>
            <person name="LaButti K."/>
            <person name="Andreopoulos B."/>
            <person name="Lipzen A."/>
            <person name="Chen C."/>
            <person name="Yan M."/>
            <person name="Daum C."/>
            <person name="Ng V."/>
            <person name="Clum A."/>
            <person name="Steindorff A."/>
            <person name="Ohm R.A."/>
            <person name="Martin F."/>
            <person name="Silar P."/>
            <person name="Natvig D.O."/>
            <person name="Lalanne C."/>
            <person name="Gautier V."/>
            <person name="Ament-Velasquez S.L."/>
            <person name="Kruys A."/>
            <person name="Hutchinson M.I."/>
            <person name="Powell A.J."/>
            <person name="Barry K."/>
            <person name="Miller A.N."/>
            <person name="Grigoriev I.V."/>
            <person name="Debuchy R."/>
            <person name="Gladieux P."/>
            <person name="Hiltunen Thoren M."/>
            <person name="Johannesson H."/>
        </authorList>
    </citation>
    <scope>NUCLEOTIDE SEQUENCE</scope>
    <source>
        <strain evidence="2">CBS 508.74</strain>
    </source>
</reference>
<dbReference type="Pfam" id="PF21203">
    <property type="entry name" value="ECM10"/>
    <property type="match status" value="1"/>
</dbReference>
<proteinExistence type="predicted"/>
<dbReference type="PANTHER" id="PTHR39219:SF1">
    <property type="entry name" value="ER MEMBRANE PROTEIN COMPLEX SUBUNIT 10"/>
    <property type="match status" value="1"/>
</dbReference>
<dbReference type="Proteomes" id="UP001302812">
    <property type="component" value="Unassembled WGS sequence"/>
</dbReference>
<dbReference type="GeneID" id="89934671"/>
<name>A0AAN6QFC7_9PEZI</name>
<gene>
    <name evidence="2" type="ORF">N656DRAFT_680316</name>
</gene>
<dbReference type="AlphaFoldDB" id="A0AAN6QFC7"/>
<dbReference type="PANTHER" id="PTHR39219">
    <property type="entry name" value="ER MEMBRANE PROTEIN COMPLEX SUBUNIT 10"/>
    <property type="match status" value="1"/>
</dbReference>
<evidence type="ECO:0000313" key="3">
    <source>
        <dbReference type="Proteomes" id="UP001302812"/>
    </source>
</evidence>
<organism evidence="2 3">
    <name type="scientific">Canariomyces notabilis</name>
    <dbReference type="NCBI Taxonomy" id="2074819"/>
    <lineage>
        <taxon>Eukaryota</taxon>
        <taxon>Fungi</taxon>
        <taxon>Dikarya</taxon>
        <taxon>Ascomycota</taxon>
        <taxon>Pezizomycotina</taxon>
        <taxon>Sordariomycetes</taxon>
        <taxon>Sordariomycetidae</taxon>
        <taxon>Sordariales</taxon>
        <taxon>Chaetomiaceae</taxon>
        <taxon>Canariomyces</taxon>
    </lineage>
</organism>
<protein>
    <submittedName>
        <fullName evidence="2">Uncharacterized protein</fullName>
    </submittedName>
</protein>
<keyword evidence="3" id="KW-1185">Reference proteome</keyword>
<feature type="region of interest" description="Disordered" evidence="1">
    <location>
        <begin position="1"/>
        <end position="32"/>
    </location>
</feature>